<reference evidence="3 4" key="1">
    <citation type="journal article" date="2018" name="PLoS ONE">
        <title>The draft genome of Kipferlia bialata reveals reductive genome evolution in fornicate parasites.</title>
        <authorList>
            <person name="Tanifuji G."/>
            <person name="Takabayashi S."/>
            <person name="Kume K."/>
            <person name="Takagi M."/>
            <person name="Nakayama T."/>
            <person name="Kamikawa R."/>
            <person name="Inagaki Y."/>
            <person name="Hashimoto T."/>
        </authorList>
    </citation>
    <scope>NUCLEOTIDE SEQUENCE [LARGE SCALE GENOMIC DNA]</scope>
    <source>
        <strain evidence="3">NY0173</strain>
    </source>
</reference>
<feature type="compositionally biased region" description="Basic and acidic residues" evidence="1">
    <location>
        <begin position="177"/>
        <end position="199"/>
    </location>
</feature>
<keyword evidence="4" id="KW-1185">Reference proteome</keyword>
<name>A0A9K3GG76_9EUKA</name>
<dbReference type="EMBL" id="BDIP01000426">
    <property type="protein sequence ID" value="GIQ81552.1"/>
    <property type="molecule type" value="Genomic_DNA"/>
</dbReference>
<feature type="compositionally biased region" description="Low complexity" evidence="1">
    <location>
        <begin position="634"/>
        <end position="652"/>
    </location>
</feature>
<dbReference type="GO" id="GO:0005524">
    <property type="term" value="F:ATP binding"/>
    <property type="evidence" value="ECO:0007669"/>
    <property type="project" value="InterPro"/>
</dbReference>
<sequence length="949" mass="105317">MAGEARRKQLQLRVVSCDLPPAAFNVAPGSQLVVRISFRNADTGDPLLKSSGVFSQEDAERFIERRIYDMRYKAPSLIRNTGKVQEDPSILEFNTHPQALYTIDQLRSMVELMEQMGYDRGQVLTHIRLFGSSLPSVNTLLTLLDQSVEKQIAPIDNSTLKDLDPSFPPFRKRGKGKGGERERRDREKGSARTGQKETHIGFGPSELQNAVLSHACSTWMHKETDKGKGCESGVVVMATGLGKTVLSILLVQRHLHMYGAGYGYFPSAPVRREATKAHETSKTSKTSKDLQTGGEGGRLLAERENKCRFGKGERERGDSAWERSIQHGSKPQFCVLFLVNAVFIRDQVAAKFERHFSEMDRRLTYHTVSGMDSSVPYAPNFVFCLFQSYSKLPESVLSWVTHVVVDECHHCVAPSYRPIIEGLRKRPRVSFMLGCTATLLHARDARGSRTIELFDNTLYVNLPFAYAKRLGLFPPTVYLELLDKRHPASAIQSDSPAGSLVPLSYAALLDQYLHTTEERERERERKKESVLTRHKERLRTRSVTAAPFSSDKEKGEREREGEGGSEKVPPCPTTIDPSLDILDMDVEVDTGVSVDVSVDTGVTQQQNGTMSDGRPGSRHSRTKRKTMPNTGCDSESTTKTTGGTSGSAPTTGDVEEGGERAVGGEREKAPEVPPNKRMQGLQTMPQCEWFVHDLDTHYRQARGGGVQVTPDLVSEALVALLDHSESVVHYTLKRVMVFVSSVAMVDSVVTAINAHPRFNGERVERVSAVDTLAVPLPDTQGGETGPTGDIAHNAPSRGPRSVFFRTQTQDVPHLSEASSPSRHRAVRAPTAYGAHYRLSPMDIKHHMGVFTSDRERLTVLVSVAMGMEGFDLPSVDGVILARKSDSERVTVQQMGRCLRKDPARNKTAVILDVVGSLRRRWRRLLSEASVEGFRESVTEFWPVSELVLE</sequence>
<feature type="compositionally biased region" description="Basic and acidic residues" evidence="1">
    <location>
        <begin position="516"/>
        <end position="533"/>
    </location>
</feature>
<accession>A0A9K3GG76</accession>
<evidence type="ECO:0000313" key="3">
    <source>
        <dbReference type="EMBL" id="GIQ81552.1"/>
    </source>
</evidence>
<organism evidence="3 4">
    <name type="scientific">Kipferlia bialata</name>
    <dbReference type="NCBI Taxonomy" id="797122"/>
    <lineage>
        <taxon>Eukaryota</taxon>
        <taxon>Metamonada</taxon>
        <taxon>Carpediemonas-like organisms</taxon>
        <taxon>Kipferlia</taxon>
    </lineage>
</organism>
<dbReference type="OrthoDB" id="10254363at2759"/>
<feature type="region of interest" description="Disordered" evidence="1">
    <location>
        <begin position="273"/>
        <end position="296"/>
    </location>
</feature>
<dbReference type="GO" id="GO:0016787">
    <property type="term" value="F:hydrolase activity"/>
    <property type="evidence" value="ECO:0007669"/>
    <property type="project" value="InterPro"/>
</dbReference>
<dbReference type="PANTHER" id="PTHR47396">
    <property type="entry name" value="TYPE I RESTRICTION ENZYME ECOKI R PROTEIN"/>
    <property type="match status" value="1"/>
</dbReference>
<dbReference type="Gene3D" id="3.40.50.300">
    <property type="entry name" value="P-loop containing nucleotide triphosphate hydrolases"/>
    <property type="match status" value="2"/>
</dbReference>
<dbReference type="InterPro" id="IPR014001">
    <property type="entry name" value="Helicase_ATP-bd"/>
</dbReference>
<dbReference type="SUPFAM" id="SSF52540">
    <property type="entry name" value="P-loop containing nucleoside triphosphate hydrolases"/>
    <property type="match status" value="1"/>
</dbReference>
<gene>
    <name evidence="3" type="ORF">KIPB_002528</name>
</gene>
<feature type="region of interest" description="Disordered" evidence="1">
    <location>
        <begin position="598"/>
        <end position="679"/>
    </location>
</feature>
<dbReference type="GO" id="GO:0003677">
    <property type="term" value="F:DNA binding"/>
    <property type="evidence" value="ECO:0007669"/>
    <property type="project" value="InterPro"/>
</dbReference>
<dbReference type="Proteomes" id="UP000265618">
    <property type="component" value="Unassembled WGS sequence"/>
</dbReference>
<dbReference type="InterPro" id="IPR050742">
    <property type="entry name" value="Helicase_Restrict-Modif_Enz"/>
</dbReference>
<dbReference type="SMART" id="SM00487">
    <property type="entry name" value="DEXDc"/>
    <property type="match status" value="1"/>
</dbReference>
<evidence type="ECO:0000313" key="4">
    <source>
        <dbReference type="Proteomes" id="UP000265618"/>
    </source>
</evidence>
<dbReference type="Pfam" id="PF04851">
    <property type="entry name" value="ResIII"/>
    <property type="match status" value="1"/>
</dbReference>
<evidence type="ECO:0000256" key="1">
    <source>
        <dbReference type="SAM" id="MobiDB-lite"/>
    </source>
</evidence>
<feature type="region of interest" description="Disordered" evidence="1">
    <location>
        <begin position="776"/>
        <end position="798"/>
    </location>
</feature>
<dbReference type="Pfam" id="PF00271">
    <property type="entry name" value="Helicase_C"/>
    <property type="match status" value="1"/>
</dbReference>
<dbReference type="InterPro" id="IPR001650">
    <property type="entry name" value="Helicase_C-like"/>
</dbReference>
<dbReference type="InterPro" id="IPR006935">
    <property type="entry name" value="Helicase/UvrB_N"/>
</dbReference>
<feature type="compositionally biased region" description="Basic residues" evidence="1">
    <location>
        <begin position="616"/>
        <end position="626"/>
    </location>
</feature>
<dbReference type="InterPro" id="IPR027417">
    <property type="entry name" value="P-loop_NTPase"/>
</dbReference>
<feature type="compositionally biased region" description="Basic and acidic residues" evidence="1">
    <location>
        <begin position="273"/>
        <end position="288"/>
    </location>
</feature>
<dbReference type="PANTHER" id="PTHR47396:SF1">
    <property type="entry name" value="ATP-DEPENDENT HELICASE IRC3-RELATED"/>
    <property type="match status" value="1"/>
</dbReference>
<feature type="region of interest" description="Disordered" evidence="1">
    <location>
        <begin position="516"/>
        <end position="578"/>
    </location>
</feature>
<protein>
    <recommendedName>
        <fullName evidence="2">Helicase ATP-binding domain-containing protein</fullName>
    </recommendedName>
</protein>
<comment type="caution">
    <text evidence="3">The sequence shown here is derived from an EMBL/GenBank/DDBJ whole genome shotgun (WGS) entry which is preliminary data.</text>
</comment>
<dbReference type="GO" id="GO:0005829">
    <property type="term" value="C:cytosol"/>
    <property type="evidence" value="ECO:0007669"/>
    <property type="project" value="TreeGrafter"/>
</dbReference>
<feature type="compositionally biased region" description="Basic and acidic residues" evidence="1">
    <location>
        <begin position="550"/>
        <end position="565"/>
    </location>
</feature>
<feature type="region of interest" description="Disordered" evidence="1">
    <location>
        <begin position="158"/>
        <end position="201"/>
    </location>
</feature>
<proteinExistence type="predicted"/>
<dbReference type="AlphaFoldDB" id="A0A9K3GG76"/>
<feature type="compositionally biased region" description="Basic and acidic residues" evidence="1">
    <location>
        <begin position="657"/>
        <end position="670"/>
    </location>
</feature>
<evidence type="ECO:0000259" key="2">
    <source>
        <dbReference type="SMART" id="SM00487"/>
    </source>
</evidence>
<feature type="domain" description="Helicase ATP-binding" evidence="2">
    <location>
        <begin position="200"/>
        <end position="473"/>
    </location>
</feature>